<feature type="transmembrane region" description="Helical" evidence="1">
    <location>
        <begin position="48"/>
        <end position="66"/>
    </location>
</feature>
<evidence type="ECO:0000313" key="3">
    <source>
        <dbReference type="Proteomes" id="UP000660070"/>
    </source>
</evidence>
<protein>
    <recommendedName>
        <fullName evidence="4">FUSC family protein</fullName>
    </recommendedName>
</protein>
<keyword evidence="1" id="KW-1133">Transmembrane helix</keyword>
<comment type="caution">
    <text evidence="2">The sequence shown here is derived from an EMBL/GenBank/DDBJ whole genome shotgun (WGS) entry which is preliminary data.</text>
</comment>
<evidence type="ECO:0000256" key="1">
    <source>
        <dbReference type="SAM" id="Phobius"/>
    </source>
</evidence>
<proteinExistence type="predicted"/>
<evidence type="ECO:0000313" key="2">
    <source>
        <dbReference type="EMBL" id="MBF8456611.1"/>
    </source>
</evidence>
<dbReference type="EMBL" id="JADPVI010000001">
    <property type="protein sequence ID" value="MBF8456611.1"/>
    <property type="molecule type" value="Genomic_DNA"/>
</dbReference>
<keyword evidence="1" id="KW-0472">Membrane</keyword>
<reference evidence="2 3" key="1">
    <citation type="submission" date="2020-11" db="EMBL/GenBank/DDBJ databases">
        <title>Kaistella gelatinilytica sp. nov., a flavobacterium isolated from Antarctic Soil.</title>
        <authorList>
            <person name="Li J."/>
        </authorList>
    </citation>
    <scope>NUCLEOTIDE SEQUENCE [LARGE SCALE GENOMIC DNA]</scope>
    <source>
        <strain evidence="2 3">G5-32</strain>
    </source>
</reference>
<name>A0ABS0FA68_9FLAO</name>
<feature type="transmembrane region" description="Helical" evidence="1">
    <location>
        <begin position="25"/>
        <end position="42"/>
    </location>
</feature>
<keyword evidence="3" id="KW-1185">Reference proteome</keyword>
<accession>A0ABS0FA68</accession>
<sequence>MNQEKLETLTDEQLLEQVKKNKSGNILNAVLIGILIGIGIYSSVKNGFGFFTVFPLFYVFTLWKSGKDKKALDKEMANRNLQ</sequence>
<keyword evidence="1" id="KW-0812">Transmembrane</keyword>
<evidence type="ECO:0008006" key="4">
    <source>
        <dbReference type="Google" id="ProtNLM"/>
    </source>
</evidence>
<dbReference type="Proteomes" id="UP000660070">
    <property type="component" value="Unassembled WGS sequence"/>
</dbReference>
<dbReference type="RefSeq" id="WP_196079116.1">
    <property type="nucleotide sequence ID" value="NZ_JADPVI010000001.1"/>
</dbReference>
<gene>
    <name evidence="2" type="ORF">IV494_05390</name>
</gene>
<organism evidence="2 3">
    <name type="scientific">Kaistella gelatinilytica</name>
    <dbReference type="NCBI Taxonomy" id="2787636"/>
    <lineage>
        <taxon>Bacteria</taxon>
        <taxon>Pseudomonadati</taxon>
        <taxon>Bacteroidota</taxon>
        <taxon>Flavobacteriia</taxon>
        <taxon>Flavobacteriales</taxon>
        <taxon>Weeksellaceae</taxon>
        <taxon>Chryseobacterium group</taxon>
        <taxon>Kaistella</taxon>
    </lineage>
</organism>